<proteinExistence type="predicted"/>
<evidence type="ECO:0000313" key="2">
    <source>
        <dbReference type="Proteomes" id="UP000823405"/>
    </source>
</evidence>
<accession>A0A9P6R1T9</accession>
<evidence type="ECO:0000313" key="1">
    <source>
        <dbReference type="EMBL" id="KAG0309164.1"/>
    </source>
</evidence>
<keyword evidence="2" id="KW-1185">Reference proteome</keyword>
<name>A0A9P6R1T9_9FUNG</name>
<sequence>MDVYSFGATMYRLLTGKKLQHEELPLSEKPAGECKHESAAAWRVLVDTTNTEPAFKDYEFFGGYFAVELRDRRPLELGSTTDVTQGKRRTLNPPSKSAPLIAYCTFRPSASFPL</sequence>
<dbReference type="Proteomes" id="UP000823405">
    <property type="component" value="Unassembled WGS sequence"/>
</dbReference>
<protein>
    <recommendedName>
        <fullName evidence="3">Protein kinase domain-containing protein</fullName>
    </recommendedName>
</protein>
<reference evidence="1" key="1">
    <citation type="journal article" date="2020" name="Fungal Divers.">
        <title>Resolving the Mortierellaceae phylogeny through synthesis of multi-gene phylogenetics and phylogenomics.</title>
        <authorList>
            <person name="Vandepol N."/>
            <person name="Liber J."/>
            <person name="Desiro A."/>
            <person name="Na H."/>
            <person name="Kennedy M."/>
            <person name="Barry K."/>
            <person name="Grigoriev I.V."/>
            <person name="Miller A.N."/>
            <person name="O'Donnell K."/>
            <person name="Stajich J.E."/>
            <person name="Bonito G."/>
        </authorList>
    </citation>
    <scope>NUCLEOTIDE SEQUENCE</scope>
    <source>
        <strain evidence="1">NVP60</strain>
    </source>
</reference>
<dbReference type="AlphaFoldDB" id="A0A9P6R1T9"/>
<comment type="caution">
    <text evidence="1">The sequence shown here is derived from an EMBL/GenBank/DDBJ whole genome shotgun (WGS) entry which is preliminary data.</text>
</comment>
<dbReference type="EMBL" id="JAAAIN010000948">
    <property type="protein sequence ID" value="KAG0309164.1"/>
    <property type="molecule type" value="Genomic_DNA"/>
</dbReference>
<organism evidence="1 2">
    <name type="scientific">Linnemannia gamsii</name>
    <dbReference type="NCBI Taxonomy" id="64522"/>
    <lineage>
        <taxon>Eukaryota</taxon>
        <taxon>Fungi</taxon>
        <taxon>Fungi incertae sedis</taxon>
        <taxon>Mucoromycota</taxon>
        <taxon>Mortierellomycotina</taxon>
        <taxon>Mortierellomycetes</taxon>
        <taxon>Mortierellales</taxon>
        <taxon>Mortierellaceae</taxon>
        <taxon>Linnemannia</taxon>
    </lineage>
</organism>
<evidence type="ECO:0008006" key="3">
    <source>
        <dbReference type="Google" id="ProtNLM"/>
    </source>
</evidence>
<gene>
    <name evidence="1" type="ORF">BGZ97_013139</name>
</gene>